<dbReference type="EMBL" id="JABSTQ010010053">
    <property type="protein sequence ID" value="KAG0423820.1"/>
    <property type="molecule type" value="Genomic_DNA"/>
</dbReference>
<organism evidence="1 2">
    <name type="scientific">Ixodes persulcatus</name>
    <name type="common">Taiga tick</name>
    <dbReference type="NCBI Taxonomy" id="34615"/>
    <lineage>
        <taxon>Eukaryota</taxon>
        <taxon>Metazoa</taxon>
        <taxon>Ecdysozoa</taxon>
        <taxon>Arthropoda</taxon>
        <taxon>Chelicerata</taxon>
        <taxon>Arachnida</taxon>
        <taxon>Acari</taxon>
        <taxon>Parasitiformes</taxon>
        <taxon>Ixodida</taxon>
        <taxon>Ixodoidea</taxon>
        <taxon>Ixodidae</taxon>
        <taxon>Ixodinae</taxon>
        <taxon>Ixodes</taxon>
    </lineage>
</organism>
<protein>
    <submittedName>
        <fullName evidence="1">Uncharacterized protein</fullName>
    </submittedName>
</protein>
<dbReference type="Proteomes" id="UP000805193">
    <property type="component" value="Unassembled WGS sequence"/>
</dbReference>
<comment type="caution">
    <text evidence="1">The sequence shown here is derived from an EMBL/GenBank/DDBJ whole genome shotgun (WGS) entry which is preliminary data.</text>
</comment>
<reference evidence="1 2" key="1">
    <citation type="journal article" date="2020" name="Cell">
        <title>Large-Scale Comparative Analyses of Tick Genomes Elucidate Their Genetic Diversity and Vector Capacities.</title>
        <authorList>
            <consortium name="Tick Genome and Microbiome Consortium (TIGMIC)"/>
            <person name="Jia N."/>
            <person name="Wang J."/>
            <person name="Shi W."/>
            <person name="Du L."/>
            <person name="Sun Y."/>
            <person name="Zhan W."/>
            <person name="Jiang J.F."/>
            <person name="Wang Q."/>
            <person name="Zhang B."/>
            <person name="Ji P."/>
            <person name="Bell-Sakyi L."/>
            <person name="Cui X.M."/>
            <person name="Yuan T.T."/>
            <person name="Jiang B.G."/>
            <person name="Yang W.F."/>
            <person name="Lam T.T."/>
            <person name="Chang Q.C."/>
            <person name="Ding S.J."/>
            <person name="Wang X.J."/>
            <person name="Zhu J.G."/>
            <person name="Ruan X.D."/>
            <person name="Zhao L."/>
            <person name="Wei J.T."/>
            <person name="Ye R.Z."/>
            <person name="Que T.C."/>
            <person name="Du C.H."/>
            <person name="Zhou Y.H."/>
            <person name="Cheng J.X."/>
            <person name="Dai P.F."/>
            <person name="Guo W.B."/>
            <person name="Han X.H."/>
            <person name="Huang E.J."/>
            <person name="Li L.F."/>
            <person name="Wei W."/>
            <person name="Gao Y.C."/>
            <person name="Liu J.Z."/>
            <person name="Shao H.Z."/>
            <person name="Wang X."/>
            <person name="Wang C.C."/>
            <person name="Yang T.C."/>
            <person name="Huo Q.B."/>
            <person name="Li W."/>
            <person name="Chen H.Y."/>
            <person name="Chen S.E."/>
            <person name="Zhou L.G."/>
            <person name="Ni X.B."/>
            <person name="Tian J.H."/>
            <person name="Sheng Y."/>
            <person name="Liu T."/>
            <person name="Pan Y.S."/>
            <person name="Xia L.Y."/>
            <person name="Li J."/>
            <person name="Zhao F."/>
            <person name="Cao W.C."/>
        </authorList>
    </citation>
    <scope>NUCLEOTIDE SEQUENCE [LARGE SCALE GENOMIC DNA]</scope>
    <source>
        <strain evidence="1">Iper-2018</strain>
    </source>
</reference>
<sequence length="119" mass="13373">MTLATHLMRHPDSHKVYLDKHHARGCATNLKQAIGNPSAHPSIADSFKPKMKASALKAQQMTKMIGCFIARGMHSYNVVKEAGFLDLINCAMLDYIVPSRTMFSRAVIPELYESKKKKR</sequence>
<name>A0AC60PRU2_IXOPE</name>
<gene>
    <name evidence="1" type="ORF">HPB47_000430</name>
</gene>
<keyword evidence="2" id="KW-1185">Reference proteome</keyword>
<proteinExistence type="predicted"/>
<evidence type="ECO:0000313" key="2">
    <source>
        <dbReference type="Proteomes" id="UP000805193"/>
    </source>
</evidence>
<evidence type="ECO:0000313" key="1">
    <source>
        <dbReference type="EMBL" id="KAG0423820.1"/>
    </source>
</evidence>
<accession>A0AC60PRU2</accession>